<dbReference type="Pfam" id="PF10551">
    <property type="entry name" value="MULE"/>
    <property type="match status" value="1"/>
</dbReference>
<dbReference type="InterPro" id="IPR007588">
    <property type="entry name" value="Znf_FLYWCH"/>
</dbReference>
<evidence type="ECO:0000256" key="3">
    <source>
        <dbReference type="ARBA" id="ARBA00022833"/>
    </source>
</evidence>
<evidence type="ECO:0000256" key="1">
    <source>
        <dbReference type="ARBA" id="ARBA00022723"/>
    </source>
</evidence>
<keyword evidence="1" id="KW-0479">Metal-binding</keyword>
<dbReference type="GO" id="GO:0008270">
    <property type="term" value="F:zinc ion binding"/>
    <property type="evidence" value="ECO:0007669"/>
    <property type="project" value="UniProtKB-KW"/>
</dbReference>
<dbReference type="Gene3D" id="2.20.25.240">
    <property type="match status" value="1"/>
</dbReference>
<dbReference type="AlphaFoldDB" id="A0ABD0TSJ8"/>
<dbReference type="PANTHER" id="PTHR47160:SF8">
    <property type="entry name" value="MULE TRANSPOSASE DOMAIN-CONTAINING PROTEIN"/>
    <property type="match status" value="1"/>
</dbReference>
<dbReference type="PANTHER" id="PTHR47160">
    <property type="entry name" value="PUTATIVE-RELATED"/>
    <property type="match status" value="1"/>
</dbReference>
<comment type="caution">
    <text evidence="6">The sequence shown here is derived from an EMBL/GenBank/DDBJ whole genome shotgun (WGS) entry which is preliminary data.</text>
</comment>
<dbReference type="InterPro" id="IPR018289">
    <property type="entry name" value="MULE_transposase_dom"/>
</dbReference>
<feature type="domain" description="FLYWCH-type" evidence="4">
    <location>
        <begin position="8"/>
        <end position="52"/>
    </location>
</feature>
<organism evidence="6 7">
    <name type="scientific">Loxostege sticticalis</name>
    <name type="common">Beet webworm moth</name>
    <dbReference type="NCBI Taxonomy" id="481309"/>
    <lineage>
        <taxon>Eukaryota</taxon>
        <taxon>Metazoa</taxon>
        <taxon>Ecdysozoa</taxon>
        <taxon>Arthropoda</taxon>
        <taxon>Hexapoda</taxon>
        <taxon>Insecta</taxon>
        <taxon>Pterygota</taxon>
        <taxon>Neoptera</taxon>
        <taxon>Endopterygota</taxon>
        <taxon>Lepidoptera</taxon>
        <taxon>Glossata</taxon>
        <taxon>Ditrysia</taxon>
        <taxon>Pyraloidea</taxon>
        <taxon>Crambidae</taxon>
        <taxon>Pyraustinae</taxon>
        <taxon>Loxostege</taxon>
    </lineage>
</organism>
<reference evidence="6 7" key="1">
    <citation type="submission" date="2024-06" db="EMBL/GenBank/DDBJ databases">
        <title>A chromosome-level genome assembly of beet webworm, Loxostege sticticalis.</title>
        <authorList>
            <person name="Zhang Y."/>
        </authorList>
    </citation>
    <scope>NUCLEOTIDE SEQUENCE [LARGE SCALE GENOMIC DNA]</scope>
    <source>
        <strain evidence="6">AQ028</strain>
        <tissue evidence="6">Male pupae</tissue>
    </source>
</reference>
<evidence type="ECO:0000313" key="7">
    <source>
        <dbReference type="Proteomes" id="UP001549921"/>
    </source>
</evidence>
<evidence type="ECO:0000259" key="5">
    <source>
        <dbReference type="Pfam" id="PF10551"/>
    </source>
</evidence>
<feature type="domain" description="MULE transposase" evidence="5">
    <location>
        <begin position="171"/>
        <end position="274"/>
    </location>
</feature>
<evidence type="ECO:0008006" key="8">
    <source>
        <dbReference type="Google" id="ProtNLM"/>
    </source>
</evidence>
<keyword evidence="3" id="KW-0862">Zinc</keyword>
<evidence type="ECO:0000259" key="4">
    <source>
        <dbReference type="Pfam" id="PF04500"/>
    </source>
</evidence>
<sequence>MEHNKCEFVKSRKKNDLLFLNGFLYMLNKKCDNVFYWSCVRKRSSSCGAAVTKSEFCGGKCRKAIIKKKSSDSFDTFDRPGQIIQKVLQNVPRTSASFMPSKEAMRLVIHRERVSNEPKLPKTLNEFIIPDEFNKFEGEQFLIGHFIDDNDTILVFSTKTNLRLLDKSKFWIMDGTFQCCPDLFYQLYSIHGQVGQNDDTKQVLPLVVGLLSSKSERAYGIFIQIVLRFTYNQLNINLNPDFIITDFELAAIRASESAFPNAKHKCCFFHLSQNIWKHIQMEGLSKKYISNSEFAHQMRHLAALVYLDPMEIPSAFEMIREQIIPQETSKVTDWFSEYYIDGLYKRETNQKMMPALKLKLKRKPHGGEK</sequence>
<keyword evidence="2" id="KW-0863">Zinc-finger</keyword>
<name>A0ABD0TSJ8_LOXSC</name>
<gene>
    <name evidence="6" type="ORF">ABMA28_000365</name>
</gene>
<accession>A0ABD0TSJ8</accession>
<dbReference type="Proteomes" id="UP001549921">
    <property type="component" value="Unassembled WGS sequence"/>
</dbReference>
<evidence type="ECO:0000256" key="2">
    <source>
        <dbReference type="ARBA" id="ARBA00022771"/>
    </source>
</evidence>
<proteinExistence type="predicted"/>
<dbReference type="Pfam" id="PF04500">
    <property type="entry name" value="FLYWCH"/>
    <property type="match status" value="1"/>
</dbReference>
<evidence type="ECO:0000313" key="6">
    <source>
        <dbReference type="EMBL" id="KAL0852128.1"/>
    </source>
</evidence>
<dbReference type="EMBL" id="JBEDNZ010000001">
    <property type="protein sequence ID" value="KAL0852128.1"/>
    <property type="molecule type" value="Genomic_DNA"/>
</dbReference>
<protein>
    <recommendedName>
        <fullName evidence="8">MULE transposase domain-containing protein</fullName>
    </recommendedName>
</protein>